<dbReference type="Gene3D" id="1.20.1740.10">
    <property type="entry name" value="Amino acid/polyamine transporter I"/>
    <property type="match status" value="1"/>
</dbReference>
<dbReference type="EMBL" id="AJLR01000128">
    <property type="protein sequence ID" value="EKN63754.1"/>
    <property type="molecule type" value="Genomic_DNA"/>
</dbReference>
<dbReference type="PANTHER" id="PTHR43243:SF4">
    <property type="entry name" value="CATIONIC AMINO ACID TRANSPORTER 4"/>
    <property type="match status" value="1"/>
</dbReference>
<dbReference type="Pfam" id="PF13520">
    <property type="entry name" value="AA_permease_2"/>
    <property type="match status" value="1"/>
</dbReference>
<comment type="caution">
    <text evidence="7">The sequence shown here is derived from an EMBL/GenBank/DDBJ whole genome shotgun (WGS) entry which is preliminary data.</text>
</comment>
<protein>
    <submittedName>
        <fullName evidence="7">Amino acid permease-associated protein</fullName>
    </submittedName>
</protein>
<keyword evidence="2" id="KW-0813">Transport</keyword>
<evidence type="ECO:0000256" key="2">
    <source>
        <dbReference type="ARBA" id="ARBA00022448"/>
    </source>
</evidence>
<dbReference type="AlphaFoldDB" id="K6D618"/>
<evidence type="ECO:0000256" key="5">
    <source>
        <dbReference type="ARBA" id="ARBA00023136"/>
    </source>
</evidence>
<dbReference type="PATRIC" id="fig|1131731.3.peg.3308"/>
<dbReference type="PANTHER" id="PTHR43243">
    <property type="entry name" value="INNER MEMBRANE TRANSPORTER YGJI-RELATED"/>
    <property type="match status" value="1"/>
</dbReference>
<evidence type="ECO:0000313" key="8">
    <source>
        <dbReference type="Proteomes" id="UP000006315"/>
    </source>
</evidence>
<feature type="transmembrane region" description="Helical" evidence="6">
    <location>
        <begin position="12"/>
        <end position="33"/>
    </location>
</feature>
<evidence type="ECO:0000256" key="4">
    <source>
        <dbReference type="ARBA" id="ARBA00022989"/>
    </source>
</evidence>
<evidence type="ECO:0000256" key="1">
    <source>
        <dbReference type="ARBA" id="ARBA00004141"/>
    </source>
</evidence>
<evidence type="ECO:0000313" key="7">
    <source>
        <dbReference type="EMBL" id="EKN63754.1"/>
    </source>
</evidence>
<dbReference type="GO" id="GO:0015171">
    <property type="term" value="F:amino acid transmembrane transporter activity"/>
    <property type="evidence" value="ECO:0007669"/>
    <property type="project" value="TreeGrafter"/>
</dbReference>
<dbReference type="Proteomes" id="UP000006315">
    <property type="component" value="Unassembled WGS sequence"/>
</dbReference>
<dbReference type="InterPro" id="IPR002293">
    <property type="entry name" value="AA/rel_permease1"/>
</dbReference>
<dbReference type="GO" id="GO:0016020">
    <property type="term" value="C:membrane"/>
    <property type="evidence" value="ECO:0007669"/>
    <property type="project" value="UniProtKB-SubCell"/>
</dbReference>
<keyword evidence="5 6" id="KW-0472">Membrane</keyword>
<sequence length="94" mass="9697">MELTRTLGIRASTSIGIGAMVGAGIFVLSGVAAGKAGPAVIVSFMLAAILEILLGLCYAELSSRYPRAGGSYEFVRETMGPLLGTVIGWAYWGA</sequence>
<organism evidence="7 8">
    <name type="scientific">Schinkia azotoformans LMG 9581</name>
    <dbReference type="NCBI Taxonomy" id="1131731"/>
    <lineage>
        <taxon>Bacteria</taxon>
        <taxon>Bacillati</taxon>
        <taxon>Bacillota</taxon>
        <taxon>Bacilli</taxon>
        <taxon>Bacillales</taxon>
        <taxon>Bacillaceae</taxon>
        <taxon>Calidifontibacillus/Schinkia group</taxon>
        <taxon>Schinkia</taxon>
    </lineage>
</organism>
<keyword evidence="4 6" id="KW-1133">Transmembrane helix</keyword>
<keyword evidence="3 6" id="KW-0812">Transmembrane</keyword>
<gene>
    <name evidence="7" type="ORF">BAZO_16164</name>
</gene>
<reference evidence="7 8" key="1">
    <citation type="journal article" date="2012" name="Front. Microbiol.">
        <title>Redundancy and modularity in membrane-associated dissimilatory nitrate reduction in Bacillus.</title>
        <authorList>
            <person name="Heylen K."/>
            <person name="Keltjens J."/>
        </authorList>
    </citation>
    <scope>NUCLEOTIDE SEQUENCE [LARGE SCALE GENOMIC DNA]</scope>
    <source>
        <strain evidence="7 8">LMG 9581</strain>
    </source>
</reference>
<keyword evidence="8" id="KW-1185">Reference proteome</keyword>
<proteinExistence type="predicted"/>
<evidence type="ECO:0000256" key="6">
    <source>
        <dbReference type="SAM" id="Phobius"/>
    </source>
</evidence>
<feature type="transmembrane region" description="Helical" evidence="6">
    <location>
        <begin position="39"/>
        <end position="59"/>
    </location>
</feature>
<evidence type="ECO:0000256" key="3">
    <source>
        <dbReference type="ARBA" id="ARBA00022692"/>
    </source>
</evidence>
<accession>K6D618</accession>
<comment type="subcellular location">
    <subcellularLocation>
        <location evidence="1">Membrane</location>
        <topology evidence="1">Multi-pass membrane protein</topology>
    </subcellularLocation>
</comment>
<dbReference type="STRING" id="1131731.BAZO_16164"/>
<name>K6D618_SCHAZ</name>